<keyword evidence="3" id="KW-1185">Reference proteome</keyword>
<feature type="transmembrane region" description="Helical" evidence="1">
    <location>
        <begin position="391"/>
        <end position="411"/>
    </location>
</feature>
<gene>
    <name evidence="2" type="ORF">OCV47_10950</name>
</gene>
<feature type="transmembrane region" description="Helical" evidence="1">
    <location>
        <begin position="360"/>
        <end position="379"/>
    </location>
</feature>
<feature type="transmembrane region" description="Helical" evidence="1">
    <location>
        <begin position="450"/>
        <end position="467"/>
    </location>
</feature>
<name>A0ABT2SMX9_9FIRM</name>
<dbReference type="EMBL" id="JAOQKE010000014">
    <property type="protein sequence ID" value="MCU6725861.1"/>
    <property type="molecule type" value="Genomic_DNA"/>
</dbReference>
<dbReference type="InterPro" id="IPR018580">
    <property type="entry name" value="Uncharacterised_YfhO"/>
</dbReference>
<evidence type="ECO:0000313" key="3">
    <source>
        <dbReference type="Proteomes" id="UP001652338"/>
    </source>
</evidence>
<proteinExistence type="predicted"/>
<feature type="transmembrane region" description="Helical" evidence="1">
    <location>
        <begin position="117"/>
        <end position="141"/>
    </location>
</feature>
<evidence type="ECO:0000313" key="2">
    <source>
        <dbReference type="EMBL" id="MCU6725861.1"/>
    </source>
</evidence>
<feature type="transmembrane region" description="Helical" evidence="1">
    <location>
        <begin position="246"/>
        <end position="266"/>
    </location>
</feature>
<feature type="transmembrane region" description="Helical" evidence="1">
    <location>
        <begin position="417"/>
        <end position="438"/>
    </location>
</feature>
<feature type="transmembrane region" description="Helical" evidence="1">
    <location>
        <begin position="874"/>
        <end position="894"/>
    </location>
</feature>
<feature type="transmembrane region" description="Helical" evidence="1">
    <location>
        <begin position="309"/>
        <end position="327"/>
    </location>
</feature>
<dbReference type="PANTHER" id="PTHR38454:SF1">
    <property type="entry name" value="INTEGRAL MEMBRANE PROTEIN"/>
    <property type="match status" value="1"/>
</dbReference>
<keyword evidence="1" id="KW-0472">Membrane</keyword>
<feature type="transmembrane region" description="Helical" evidence="1">
    <location>
        <begin position="193"/>
        <end position="225"/>
    </location>
</feature>
<feature type="transmembrane region" description="Helical" evidence="1">
    <location>
        <begin position="153"/>
        <end position="173"/>
    </location>
</feature>
<feature type="transmembrane region" description="Helical" evidence="1">
    <location>
        <begin position="20"/>
        <end position="42"/>
    </location>
</feature>
<comment type="caution">
    <text evidence="2">The sequence shown here is derived from an EMBL/GenBank/DDBJ whole genome shotgun (WGS) entry which is preliminary data.</text>
</comment>
<organism evidence="2 3">
    <name type="scientific">Muricoprocola aceti</name>
    <dbReference type="NCBI Taxonomy" id="2981772"/>
    <lineage>
        <taxon>Bacteria</taxon>
        <taxon>Bacillati</taxon>
        <taxon>Bacillota</taxon>
        <taxon>Clostridia</taxon>
        <taxon>Lachnospirales</taxon>
        <taxon>Lachnospiraceae</taxon>
        <taxon>Muricoprocola</taxon>
    </lineage>
</organism>
<sequence>MIENKEYKKEQQTLKRKKIAGYLGWYTLLFALVSAGVFVWFLENQKSFCWTTDASSQYIPKVSYFITWVKETLQNLLNGERAFRIYDFHIGMGDSVPLHTEPLYWLYLLFDESQLEFAYGFLIVLRFYLSGLSLTIFLKYFHYDRWQCLTGSMVYVFSGYGLFAGMRHSHFIIPMMTLPMLLLAMEEIYRKKRWYLCTMFVAVSLWCGYYFTYMNTLLMGVYFLIRFFCGEEKKSIREFLLRMRTIIGSYLLGIGIANITFFNTFADYLTSSRTGVTAEQRISLWNYGSGWIEKLYQSFLSAAITPGRWMWLGFIPLSYICVELLFLRKGNKTLKAAFVTGTVFCLIPAFGLVFSGFGALNNRWCYAIAMLVAVITAKMSEELKKMSGRDLLLTLLFALPYLYLGIGRLLLRQEYKPSVVVAGIGFLGTWIILLMLNYRKKIPEWMKQSAIPVIVVISLWVSGVYRYCGYFAGMAHEFTTAGKVIEQATDTPLKVLDELDDTGFYRSYSRKSESNVQGASMMLGYNGIVYYSSTLSKSMIDFYREMGLSSWSLVRVKGFDARGFLDTLACVKYQVPESDSDSEIPYGYEKVKEVLRDDVYYTICENQNVLPLGYCYDKVLSWENMEKLDTAQRQEAMLQAAIVENETVQDQNYMMDTSELTISGQKVPIQRIECSDGVTFDGKEIKVKKKNAEMTIWFDGLDDSETYINLESLSMKNASKVWFYFDADEGSYDISYYYHGDYNTYATGQEDYLFNLGYAEKGKTYCTIRFGKKCTMTVDDISVYCQPMEKLTEYVQQRKAASLENVTEEMNSVSGTIDTEKDQLLVLSIPYQNGWSAYVDGEKVPIRKVNIMYMGLDLKAGTHTVELHYEMPGIRISIVISVVSFGIFVAALMIRRKKRHEEK</sequence>
<dbReference type="Proteomes" id="UP001652338">
    <property type="component" value="Unassembled WGS sequence"/>
</dbReference>
<reference evidence="2 3" key="1">
    <citation type="journal article" date="2021" name="ISME Commun">
        <title>Automated analysis of genomic sequences facilitates high-throughput and comprehensive description of bacteria.</title>
        <authorList>
            <person name="Hitch T.C.A."/>
        </authorList>
    </citation>
    <scope>NUCLEOTIDE SEQUENCE [LARGE SCALE GENOMIC DNA]</scope>
    <source>
        <strain evidence="2 3">Sanger_29</strain>
    </source>
</reference>
<keyword evidence="1" id="KW-1133">Transmembrane helix</keyword>
<keyword evidence="1" id="KW-0812">Transmembrane</keyword>
<dbReference type="Pfam" id="PF09586">
    <property type="entry name" value="YfhO"/>
    <property type="match status" value="1"/>
</dbReference>
<feature type="transmembrane region" description="Helical" evidence="1">
    <location>
        <begin position="334"/>
        <end position="354"/>
    </location>
</feature>
<accession>A0ABT2SMX9</accession>
<dbReference type="RefSeq" id="WP_256300818.1">
    <property type="nucleotide sequence ID" value="NZ_JAOQKE010000014.1"/>
</dbReference>
<dbReference type="PANTHER" id="PTHR38454">
    <property type="entry name" value="INTEGRAL MEMBRANE PROTEIN-RELATED"/>
    <property type="match status" value="1"/>
</dbReference>
<protein>
    <submittedName>
        <fullName evidence="2">YfhO family protein</fullName>
    </submittedName>
</protein>
<evidence type="ECO:0000256" key="1">
    <source>
        <dbReference type="SAM" id="Phobius"/>
    </source>
</evidence>